<dbReference type="STRING" id="39029.BSR42_04660"/>
<reference evidence="5 6" key="1">
    <citation type="submission" date="2015-06" db="EMBL/GenBank/DDBJ databases">
        <title>Draft genome sequence of beer spoilage bacterium Megasphaera cerevisiae type strain 20462.</title>
        <authorList>
            <person name="Kutumbaka K."/>
            <person name="Pasmowitz J."/>
            <person name="Mategko J."/>
            <person name="Reyes D."/>
            <person name="Friedrich A."/>
            <person name="Han S."/>
            <person name="Martens-Habbena W."/>
            <person name="Neal-McKinney J."/>
            <person name="Janagama H.K."/>
            <person name="Nadala C."/>
            <person name="Samadpour M."/>
        </authorList>
    </citation>
    <scope>NUCLEOTIDE SEQUENCE [LARGE SCALE GENOMIC DNA]</scope>
    <source>
        <strain evidence="5 6">DSM 20462</strain>
    </source>
</reference>
<dbReference type="PROSITE" id="PS01124">
    <property type="entry name" value="HTH_ARAC_FAMILY_2"/>
    <property type="match status" value="1"/>
</dbReference>
<dbReference type="AlphaFoldDB" id="A0A0J6WTJ5"/>
<proteinExistence type="predicted"/>
<dbReference type="Proteomes" id="UP000036503">
    <property type="component" value="Unassembled WGS sequence"/>
</dbReference>
<protein>
    <recommendedName>
        <fullName evidence="4">HTH araC/xylS-type domain-containing protein</fullName>
    </recommendedName>
</protein>
<comment type="caution">
    <text evidence="5">The sequence shown here is derived from an EMBL/GenBank/DDBJ whole genome shotgun (WGS) entry which is preliminary data.</text>
</comment>
<dbReference type="PANTHER" id="PTHR43280">
    <property type="entry name" value="ARAC-FAMILY TRANSCRIPTIONAL REGULATOR"/>
    <property type="match status" value="1"/>
</dbReference>
<dbReference type="EMBL" id="LEKT01000061">
    <property type="protein sequence ID" value="KMO85488.1"/>
    <property type="molecule type" value="Genomic_DNA"/>
</dbReference>
<accession>A0A0J6WTJ5</accession>
<dbReference type="PANTHER" id="PTHR43280:SF2">
    <property type="entry name" value="HTH-TYPE TRANSCRIPTIONAL REGULATOR EXSA"/>
    <property type="match status" value="1"/>
</dbReference>
<evidence type="ECO:0000313" key="6">
    <source>
        <dbReference type="Proteomes" id="UP000036503"/>
    </source>
</evidence>
<feature type="domain" description="HTH araC/xylS-type" evidence="4">
    <location>
        <begin position="145"/>
        <end position="247"/>
    </location>
</feature>
<dbReference type="SMART" id="SM00342">
    <property type="entry name" value="HTH_ARAC"/>
    <property type="match status" value="1"/>
</dbReference>
<dbReference type="InParanoid" id="A0A0J6WTJ5"/>
<dbReference type="GO" id="GO:0003700">
    <property type="term" value="F:DNA-binding transcription factor activity"/>
    <property type="evidence" value="ECO:0007669"/>
    <property type="project" value="InterPro"/>
</dbReference>
<evidence type="ECO:0000313" key="5">
    <source>
        <dbReference type="EMBL" id="KMO85488.1"/>
    </source>
</evidence>
<dbReference type="InterPro" id="IPR046532">
    <property type="entry name" value="DUF6597"/>
</dbReference>
<dbReference type="InterPro" id="IPR018060">
    <property type="entry name" value="HTH_AraC"/>
</dbReference>
<keyword evidence="6" id="KW-1185">Reference proteome</keyword>
<keyword evidence="2" id="KW-0238">DNA-binding</keyword>
<dbReference type="PATRIC" id="fig|1122219.3.peg.2865"/>
<keyword evidence="3" id="KW-0804">Transcription</keyword>
<gene>
    <name evidence="5" type="ORF">AB840_13285</name>
</gene>
<dbReference type="Pfam" id="PF20240">
    <property type="entry name" value="DUF6597"/>
    <property type="match status" value="1"/>
</dbReference>
<dbReference type="Gene3D" id="1.10.10.60">
    <property type="entry name" value="Homeodomain-like"/>
    <property type="match status" value="1"/>
</dbReference>
<evidence type="ECO:0000256" key="1">
    <source>
        <dbReference type="ARBA" id="ARBA00023015"/>
    </source>
</evidence>
<evidence type="ECO:0000256" key="3">
    <source>
        <dbReference type="ARBA" id="ARBA00023163"/>
    </source>
</evidence>
<keyword evidence="1" id="KW-0805">Transcription regulation</keyword>
<name>A0A0J6WTJ5_9FIRM</name>
<evidence type="ECO:0000259" key="4">
    <source>
        <dbReference type="PROSITE" id="PS01124"/>
    </source>
</evidence>
<dbReference type="SUPFAM" id="SSF46689">
    <property type="entry name" value="Homeodomain-like"/>
    <property type="match status" value="1"/>
</dbReference>
<dbReference type="InterPro" id="IPR009057">
    <property type="entry name" value="Homeodomain-like_sf"/>
</dbReference>
<sequence>MFRQTYYFGNDVTYHEVPSIYPYIESYFEISNPKQKTIMTIPDCCYELHFFYDENLTYIAGTSLRGRELKIPITSRCFGIRFQPMVAPMYFKHALHEIIDSNYEITHLHPFDTILRSLHAAATFEERIDRFNQSFFYNTSDYQMHPLINHMIQKIQKKNFDIKVIDMIKDSGYSQRQIRRIFKDNTGISIKFFLNVSRIQQAIYLLKYGNIHTITDLAGALGFYDQAHFNHIFKEFTCRNPSAFLSTTPITQDNCNC</sequence>
<organism evidence="5 6">
    <name type="scientific">Megasphaera cerevisiae DSM 20462</name>
    <dbReference type="NCBI Taxonomy" id="1122219"/>
    <lineage>
        <taxon>Bacteria</taxon>
        <taxon>Bacillati</taxon>
        <taxon>Bacillota</taxon>
        <taxon>Negativicutes</taxon>
        <taxon>Veillonellales</taxon>
        <taxon>Veillonellaceae</taxon>
        <taxon>Megasphaera</taxon>
    </lineage>
</organism>
<dbReference type="Pfam" id="PF12833">
    <property type="entry name" value="HTH_18"/>
    <property type="match status" value="1"/>
</dbReference>
<dbReference type="RefSeq" id="WP_048515332.1">
    <property type="nucleotide sequence ID" value="NZ_FUXD01000004.1"/>
</dbReference>
<dbReference type="OrthoDB" id="183331at2"/>
<dbReference type="GO" id="GO:0043565">
    <property type="term" value="F:sequence-specific DNA binding"/>
    <property type="evidence" value="ECO:0007669"/>
    <property type="project" value="InterPro"/>
</dbReference>
<evidence type="ECO:0000256" key="2">
    <source>
        <dbReference type="ARBA" id="ARBA00023125"/>
    </source>
</evidence>